<dbReference type="EMBL" id="CM044702">
    <property type="protein sequence ID" value="KAI5675591.1"/>
    <property type="molecule type" value="Genomic_DNA"/>
</dbReference>
<dbReference type="Proteomes" id="UP001060085">
    <property type="component" value="Linkage Group LG02"/>
</dbReference>
<proteinExistence type="predicted"/>
<name>A0ACC0BSG5_CATRO</name>
<gene>
    <name evidence="1" type="ORF">M9H77_06541</name>
</gene>
<keyword evidence="2" id="KW-1185">Reference proteome</keyword>
<sequence>MNLGYTFGGSLFAFFSFRLFDGKNSDFLSSGKVLPVVEELEDLALYSAVEVFFNFIGMLVCGCLRERKPEDVYADAAD</sequence>
<accession>A0ACC0BSG5</accession>
<reference evidence="2" key="1">
    <citation type="journal article" date="2023" name="Nat. Plants">
        <title>Single-cell RNA sequencing provides a high-resolution roadmap for understanding the multicellular compartmentation of specialized metabolism.</title>
        <authorList>
            <person name="Sun S."/>
            <person name="Shen X."/>
            <person name="Li Y."/>
            <person name="Li Y."/>
            <person name="Wang S."/>
            <person name="Li R."/>
            <person name="Zhang H."/>
            <person name="Shen G."/>
            <person name="Guo B."/>
            <person name="Wei J."/>
            <person name="Xu J."/>
            <person name="St-Pierre B."/>
            <person name="Chen S."/>
            <person name="Sun C."/>
        </authorList>
    </citation>
    <scope>NUCLEOTIDE SEQUENCE [LARGE SCALE GENOMIC DNA]</scope>
</reference>
<organism evidence="1 2">
    <name type="scientific">Catharanthus roseus</name>
    <name type="common">Madagascar periwinkle</name>
    <name type="synonym">Vinca rosea</name>
    <dbReference type="NCBI Taxonomy" id="4058"/>
    <lineage>
        <taxon>Eukaryota</taxon>
        <taxon>Viridiplantae</taxon>
        <taxon>Streptophyta</taxon>
        <taxon>Embryophyta</taxon>
        <taxon>Tracheophyta</taxon>
        <taxon>Spermatophyta</taxon>
        <taxon>Magnoliopsida</taxon>
        <taxon>eudicotyledons</taxon>
        <taxon>Gunneridae</taxon>
        <taxon>Pentapetalae</taxon>
        <taxon>asterids</taxon>
        <taxon>lamiids</taxon>
        <taxon>Gentianales</taxon>
        <taxon>Apocynaceae</taxon>
        <taxon>Rauvolfioideae</taxon>
        <taxon>Vinceae</taxon>
        <taxon>Catharanthinae</taxon>
        <taxon>Catharanthus</taxon>
    </lineage>
</organism>
<comment type="caution">
    <text evidence="1">The sequence shown here is derived from an EMBL/GenBank/DDBJ whole genome shotgun (WGS) entry which is preliminary data.</text>
</comment>
<evidence type="ECO:0000313" key="2">
    <source>
        <dbReference type="Proteomes" id="UP001060085"/>
    </source>
</evidence>
<evidence type="ECO:0000313" key="1">
    <source>
        <dbReference type="EMBL" id="KAI5675591.1"/>
    </source>
</evidence>
<protein>
    <submittedName>
        <fullName evidence="1">Uncharacterized protein</fullName>
    </submittedName>
</protein>